<dbReference type="InterPro" id="IPR003594">
    <property type="entry name" value="HATPase_dom"/>
</dbReference>
<dbReference type="InterPro" id="IPR005467">
    <property type="entry name" value="His_kinase_dom"/>
</dbReference>
<feature type="domain" description="Histidine kinase" evidence="2">
    <location>
        <begin position="256"/>
        <end position="463"/>
    </location>
</feature>
<dbReference type="SUPFAM" id="SSF55874">
    <property type="entry name" value="ATPase domain of HSP90 chaperone/DNA topoisomerase II/histidine kinase"/>
    <property type="match status" value="1"/>
</dbReference>
<evidence type="ECO:0000313" key="4">
    <source>
        <dbReference type="EMBL" id="MDF9746618.1"/>
    </source>
</evidence>
<dbReference type="PROSITE" id="PS50109">
    <property type="entry name" value="HIS_KIN"/>
    <property type="match status" value="1"/>
</dbReference>
<dbReference type="AlphaFoldDB" id="A0A9Q4KZ01"/>
<dbReference type="CDD" id="cd00130">
    <property type="entry name" value="PAS"/>
    <property type="match status" value="1"/>
</dbReference>
<keyword evidence="4" id="KW-0418">Kinase</keyword>
<dbReference type="SMART" id="SM00091">
    <property type="entry name" value="PAS"/>
    <property type="match status" value="1"/>
</dbReference>
<feature type="domain" description="PAS" evidence="3">
    <location>
        <begin position="125"/>
        <end position="178"/>
    </location>
</feature>
<keyword evidence="4" id="KW-0808">Transferase</keyword>
<gene>
    <name evidence="4" type="ORF">NDI89_13590</name>
</gene>
<dbReference type="InterPro" id="IPR036097">
    <property type="entry name" value="HisK_dim/P_sf"/>
</dbReference>
<dbReference type="EMBL" id="JAMQOT010000004">
    <property type="protein sequence ID" value="MDF9746618.1"/>
    <property type="molecule type" value="Genomic_DNA"/>
</dbReference>
<dbReference type="InterPro" id="IPR004358">
    <property type="entry name" value="Sig_transdc_His_kin-like_C"/>
</dbReference>
<evidence type="ECO:0000256" key="1">
    <source>
        <dbReference type="ARBA" id="ARBA00022553"/>
    </source>
</evidence>
<name>A0A9Q4KZ01_9EURY</name>
<dbReference type="RefSeq" id="WP_277522158.1">
    <property type="nucleotide sequence ID" value="NZ_JAMQOT010000004.1"/>
</dbReference>
<dbReference type="InterPro" id="IPR003661">
    <property type="entry name" value="HisK_dim/P_dom"/>
</dbReference>
<dbReference type="SMART" id="SM00387">
    <property type="entry name" value="HATPase_c"/>
    <property type="match status" value="1"/>
</dbReference>
<proteinExistence type="predicted"/>
<dbReference type="Pfam" id="PF02518">
    <property type="entry name" value="HATPase_c"/>
    <property type="match status" value="1"/>
</dbReference>
<dbReference type="PANTHER" id="PTHR43065">
    <property type="entry name" value="SENSOR HISTIDINE KINASE"/>
    <property type="match status" value="1"/>
</dbReference>
<dbReference type="SUPFAM" id="SSF55785">
    <property type="entry name" value="PYP-like sensor domain (PAS domain)"/>
    <property type="match status" value="1"/>
</dbReference>
<accession>A0A9Q4KZ01</accession>
<dbReference type="PRINTS" id="PR00344">
    <property type="entry name" value="BCTRLSENSOR"/>
</dbReference>
<dbReference type="NCBIfam" id="TIGR00229">
    <property type="entry name" value="sensory_box"/>
    <property type="match status" value="1"/>
</dbReference>
<dbReference type="CDD" id="cd00082">
    <property type="entry name" value="HisKA"/>
    <property type="match status" value="1"/>
</dbReference>
<dbReference type="Proteomes" id="UP001154061">
    <property type="component" value="Unassembled WGS sequence"/>
</dbReference>
<dbReference type="SUPFAM" id="SSF47384">
    <property type="entry name" value="Homodimeric domain of signal transducing histidine kinase"/>
    <property type="match status" value="1"/>
</dbReference>
<keyword evidence="5" id="KW-1185">Reference proteome</keyword>
<dbReference type="InterPro" id="IPR035965">
    <property type="entry name" value="PAS-like_dom_sf"/>
</dbReference>
<evidence type="ECO:0000259" key="2">
    <source>
        <dbReference type="PROSITE" id="PS50109"/>
    </source>
</evidence>
<dbReference type="PROSITE" id="PS50112">
    <property type="entry name" value="PAS"/>
    <property type="match status" value="1"/>
</dbReference>
<dbReference type="CDD" id="cd00075">
    <property type="entry name" value="HATPase"/>
    <property type="match status" value="1"/>
</dbReference>
<evidence type="ECO:0000259" key="3">
    <source>
        <dbReference type="PROSITE" id="PS50112"/>
    </source>
</evidence>
<sequence>MNILLSIDDRTNRDHLRTQLSESGTYDFSVGDAPEDSGDDIDLWIVDGTTLERDPEAILAAKEGKEPQYFPVLLICPEERLSSLQSTVWDYVDDVVGVPVTPAVLDVRLTNLLRTRALSLQALSSQQRFDSLVRTTSSGILFLDTDGTIEFANEAVETLFGYEPCELIGSPITRLIPPRLQSQAKSGIEAYRNRISAGVDGAVLESVGKHQSGHEIPIRISYGWFELDGDTYLTGIVQEMTAIKKRETRLQVLNRVLRHDIRNDMNVIQGYANLLTGHSPEADRHVETILSVVDDVIQLSEQARDLDRLFHSDQEAGKPIDVCALVAAKSAEFRDTYPSATVETVFPDGTGFTVDAIDLLGSVVDNLIENAIKHNDTDAPAVTITVSREPERGTVSIEFADNGPGLPQNDIEVIETETETPLEHASGLGLWLVNWIVTESGGVIEFSENEPRGSRLRISLPVA</sequence>
<dbReference type="Gene3D" id="3.30.565.10">
    <property type="entry name" value="Histidine kinase-like ATPase, C-terminal domain"/>
    <property type="match status" value="1"/>
</dbReference>
<dbReference type="GO" id="GO:0000155">
    <property type="term" value="F:phosphorelay sensor kinase activity"/>
    <property type="evidence" value="ECO:0007669"/>
    <property type="project" value="InterPro"/>
</dbReference>
<organism evidence="4 5">
    <name type="scientific">Natrinema salsiterrestre</name>
    <dbReference type="NCBI Taxonomy" id="2950540"/>
    <lineage>
        <taxon>Archaea</taxon>
        <taxon>Methanobacteriati</taxon>
        <taxon>Methanobacteriota</taxon>
        <taxon>Stenosarchaea group</taxon>
        <taxon>Halobacteria</taxon>
        <taxon>Halobacteriales</taxon>
        <taxon>Natrialbaceae</taxon>
        <taxon>Natrinema</taxon>
    </lineage>
</organism>
<comment type="caution">
    <text evidence="4">The sequence shown here is derived from an EMBL/GenBank/DDBJ whole genome shotgun (WGS) entry which is preliminary data.</text>
</comment>
<protein>
    <submittedName>
        <fullName evidence="4">PAS domain-containing sensor histidine kinase</fullName>
    </submittedName>
</protein>
<evidence type="ECO:0000313" key="5">
    <source>
        <dbReference type="Proteomes" id="UP001154061"/>
    </source>
</evidence>
<dbReference type="InterPro" id="IPR000014">
    <property type="entry name" value="PAS"/>
</dbReference>
<keyword evidence="1" id="KW-0597">Phosphoprotein</keyword>
<dbReference type="Pfam" id="PF13426">
    <property type="entry name" value="PAS_9"/>
    <property type="match status" value="1"/>
</dbReference>
<dbReference type="Pfam" id="PF00512">
    <property type="entry name" value="HisKA"/>
    <property type="match status" value="1"/>
</dbReference>
<dbReference type="InterPro" id="IPR036890">
    <property type="entry name" value="HATPase_C_sf"/>
</dbReference>
<reference evidence="4" key="1">
    <citation type="submission" date="2022-06" db="EMBL/GenBank/DDBJ databases">
        <title>Natrinema sp. a new haloarchaeum isolate from saline soil.</title>
        <authorList>
            <person name="Strakova D."/>
            <person name="Galisteo C."/>
            <person name="Sanchez-Porro C."/>
            <person name="Ventosa A."/>
        </authorList>
    </citation>
    <scope>NUCLEOTIDE SEQUENCE</scope>
    <source>
        <strain evidence="4">S1CR25-10</strain>
    </source>
</reference>
<dbReference type="Gene3D" id="3.30.450.20">
    <property type="entry name" value="PAS domain"/>
    <property type="match status" value="1"/>
</dbReference>